<comment type="caution">
    <text evidence="1">The sequence shown here is derived from an EMBL/GenBank/DDBJ whole genome shotgun (WGS) entry which is preliminary data.</text>
</comment>
<dbReference type="EMBL" id="PZKG01000018">
    <property type="protein sequence ID" value="PTE22634.1"/>
    <property type="molecule type" value="Genomic_DNA"/>
</dbReference>
<gene>
    <name evidence="1" type="ORF">C5F48_06240</name>
</gene>
<evidence type="ECO:0000313" key="2">
    <source>
        <dbReference type="Proteomes" id="UP000241010"/>
    </source>
</evidence>
<reference evidence="1 2" key="1">
    <citation type="submission" date="2018-03" db="EMBL/GenBank/DDBJ databases">
        <title>Cereibacter changlensis.</title>
        <authorList>
            <person name="Meyer T.E."/>
            <person name="Miller S."/>
            <person name="Lodha T."/>
            <person name="Gandham S."/>
            <person name="Chintalapati S."/>
            <person name="Chintalapati V.R."/>
        </authorList>
    </citation>
    <scope>NUCLEOTIDE SEQUENCE [LARGE SCALE GENOMIC DNA]</scope>
    <source>
        <strain evidence="1 2">JA139</strain>
    </source>
</reference>
<name>A0A2T4JXJ6_9RHOB</name>
<keyword evidence="2" id="KW-1185">Reference proteome</keyword>
<sequence length="130" mass="14085">MARMTPEEFPSRFAAYFAAREADGLAMMLAADGTMLTITGLWCEGRREIASGLRAEMAGACARARLVTGRTQLRPLGTEAKILHQRFVLSGIVDEEGNESGRIATVLTAVLVARGRNWEALNLQFTAVEG</sequence>
<dbReference type="Proteomes" id="UP000241010">
    <property type="component" value="Unassembled WGS sequence"/>
</dbReference>
<dbReference type="AlphaFoldDB" id="A0A2T4JXJ6"/>
<organism evidence="1 2">
    <name type="scientific">Cereibacter changlensis JA139</name>
    <dbReference type="NCBI Taxonomy" id="1188249"/>
    <lineage>
        <taxon>Bacteria</taxon>
        <taxon>Pseudomonadati</taxon>
        <taxon>Pseudomonadota</taxon>
        <taxon>Alphaproteobacteria</taxon>
        <taxon>Rhodobacterales</taxon>
        <taxon>Paracoccaceae</taxon>
        <taxon>Cereibacter</taxon>
    </lineage>
</organism>
<evidence type="ECO:0000313" key="1">
    <source>
        <dbReference type="EMBL" id="PTE22634.1"/>
    </source>
</evidence>
<dbReference type="SUPFAM" id="SSF54427">
    <property type="entry name" value="NTF2-like"/>
    <property type="match status" value="1"/>
</dbReference>
<accession>A0A2T4JXJ6</accession>
<dbReference type="Gene3D" id="3.10.450.50">
    <property type="match status" value="1"/>
</dbReference>
<dbReference type="InterPro" id="IPR032710">
    <property type="entry name" value="NTF2-like_dom_sf"/>
</dbReference>
<protein>
    <submittedName>
        <fullName evidence="1">DUF4440 domain-containing protein</fullName>
    </submittedName>
</protein>
<dbReference type="OrthoDB" id="122531at2"/>
<proteinExistence type="predicted"/>